<dbReference type="PIRSF" id="PIRSF001100">
    <property type="entry name" value="Beta_cellobiohydrolase"/>
    <property type="match status" value="1"/>
</dbReference>
<feature type="binding site" evidence="9">
    <location>
        <position position="385"/>
    </location>
    <ligand>
        <name>substrate</name>
    </ligand>
</feature>
<evidence type="ECO:0000256" key="3">
    <source>
        <dbReference type="ARBA" id="ARBA00023001"/>
    </source>
</evidence>
<protein>
    <recommendedName>
        <fullName evidence="11">Glucanase</fullName>
        <ecNumber evidence="11">3.2.1.-</ecNumber>
    </recommendedName>
</protein>
<feature type="binding site" evidence="9">
    <location>
        <position position="214"/>
    </location>
    <ligand>
        <name>substrate</name>
    </ligand>
</feature>
<keyword evidence="3 11" id="KW-0136">Cellulose degradation</keyword>
<dbReference type="RefSeq" id="WP_236089842.1">
    <property type="nucleotide sequence ID" value="NZ_JAKGSG010000036.1"/>
</dbReference>
<dbReference type="GO" id="GO:0030245">
    <property type="term" value="P:cellulose catabolic process"/>
    <property type="evidence" value="ECO:0007669"/>
    <property type="project" value="UniProtKB-KW"/>
</dbReference>
<evidence type="ECO:0000256" key="4">
    <source>
        <dbReference type="ARBA" id="ARBA00023157"/>
    </source>
</evidence>
<dbReference type="SUPFAM" id="SSF51989">
    <property type="entry name" value="Glycosyl hydrolases family 6, cellulases"/>
    <property type="match status" value="1"/>
</dbReference>
<keyword evidence="2 11" id="KW-0378">Hydrolase</keyword>
<feature type="binding site" evidence="9">
    <location>
        <position position="241"/>
    </location>
    <ligand>
        <name>substrate</name>
    </ligand>
</feature>
<name>A0AA41QFW4_9MICO</name>
<keyword evidence="6 11" id="KW-0326">Glycosidase</keyword>
<dbReference type="PANTHER" id="PTHR34876">
    <property type="match status" value="1"/>
</dbReference>
<gene>
    <name evidence="12" type="ORF">L1785_13765</name>
</gene>
<evidence type="ECO:0000256" key="10">
    <source>
        <dbReference type="PROSITE-ProRule" id="PRU10056"/>
    </source>
</evidence>
<reference evidence="12" key="1">
    <citation type="submission" date="2022-01" db="EMBL/GenBank/DDBJ databases">
        <title>Antribacter sp. nov., isolated from Guizhou of China.</title>
        <authorList>
            <person name="Chengliang C."/>
            <person name="Ya Z."/>
        </authorList>
    </citation>
    <scope>NUCLEOTIDE SEQUENCE</scope>
    <source>
        <strain evidence="12">KLBMP 9083</strain>
    </source>
</reference>
<dbReference type="Pfam" id="PF01341">
    <property type="entry name" value="Glyco_hydro_6"/>
    <property type="match status" value="1"/>
</dbReference>
<evidence type="ECO:0000256" key="9">
    <source>
        <dbReference type="PIRSR" id="PIRSR001100-2"/>
    </source>
</evidence>
<dbReference type="PRINTS" id="PR00733">
    <property type="entry name" value="GLHYDRLASE6"/>
</dbReference>
<comment type="similarity">
    <text evidence="11">Belongs to the glycosyl hydrolase family 6.</text>
</comment>
<evidence type="ECO:0000256" key="1">
    <source>
        <dbReference type="ARBA" id="ARBA00022729"/>
    </source>
</evidence>
<evidence type="ECO:0000313" key="13">
    <source>
        <dbReference type="Proteomes" id="UP001165405"/>
    </source>
</evidence>
<evidence type="ECO:0000313" key="12">
    <source>
        <dbReference type="EMBL" id="MCF4122045.1"/>
    </source>
</evidence>
<feature type="binding site" evidence="9">
    <location>
        <position position="353"/>
    </location>
    <ligand>
        <name>substrate</name>
    </ligand>
</feature>
<dbReference type="InterPro" id="IPR001524">
    <property type="entry name" value="Glyco_hydro_6_CS"/>
</dbReference>
<evidence type="ECO:0000256" key="8">
    <source>
        <dbReference type="PIRSR" id="PIRSR001100-1"/>
    </source>
</evidence>
<feature type="chain" id="PRO_5041484371" description="Glucanase" evidence="11">
    <location>
        <begin position="32"/>
        <end position="438"/>
    </location>
</feature>
<keyword evidence="13" id="KW-1185">Reference proteome</keyword>
<evidence type="ECO:0000256" key="11">
    <source>
        <dbReference type="RuleBase" id="RU361186"/>
    </source>
</evidence>
<sequence>MAPPTRRRRLMVALTTCALGAALFNGSPASASNDVLAPGTELFNDSQSTTKEAAHALSGQAKQDALLLSKIPSSTWFTDGSPADVEERVRQLVKRTGDKVPVLVAYNIPFRDCALYSAGGALGVDEYKAWIDGFAAGIGDRKAVVVLEPDGLGVIPWYTTLEGRLEQCQPPEYDPATTGRDAAAERFEMLNYAVDRLAQQPNTVTYLDGTNPAWLAVGEISDRLVKAGVERADGFFLNVSNYLLTENNVSYGTWISQCIAYGTQVVPGDFTNCGNQYWNGGPANDWTGVALSHQGIWSPTATDPALNTAGIESRFDLILGDVQPTTHFVIDTSRNGQGPWAAPAGVYPDAETWCNPPDRGLGLRPTTDTGNELVDALLWIKIPGESDGQCFRGLDGPEDPERGMVDPAAGQWFTEQARELIELAKPAPDGPERQGPKH</sequence>
<dbReference type="InterPro" id="IPR016288">
    <property type="entry name" value="Beta_cellobiohydrolase"/>
</dbReference>
<evidence type="ECO:0000256" key="6">
    <source>
        <dbReference type="ARBA" id="ARBA00023295"/>
    </source>
</evidence>
<evidence type="ECO:0000256" key="2">
    <source>
        <dbReference type="ARBA" id="ARBA00022801"/>
    </source>
</evidence>
<dbReference type="Gene3D" id="3.20.20.40">
    <property type="entry name" value="1, 4-beta cellobiohydrolase"/>
    <property type="match status" value="1"/>
</dbReference>
<keyword evidence="4" id="KW-1015">Disulfide bond</keyword>
<keyword evidence="7 11" id="KW-0624">Polysaccharide degradation</keyword>
<dbReference type="Proteomes" id="UP001165405">
    <property type="component" value="Unassembled WGS sequence"/>
</dbReference>
<feature type="active site" description="Proton acceptor" evidence="8">
    <location>
        <position position="387"/>
    </location>
</feature>
<dbReference type="InterPro" id="IPR036434">
    <property type="entry name" value="Beta_cellobiohydrolase_sf"/>
</dbReference>
<feature type="active site" description="Proton donor" evidence="8">
    <location>
        <position position="150"/>
    </location>
</feature>
<feature type="binding site" evidence="9">
    <location>
        <position position="381"/>
    </location>
    <ligand>
        <name>substrate</name>
    </ligand>
</feature>
<dbReference type="EMBL" id="JAKGSG010000036">
    <property type="protein sequence ID" value="MCF4122045.1"/>
    <property type="molecule type" value="Genomic_DNA"/>
</dbReference>
<keyword evidence="1 11" id="KW-0732">Signal</keyword>
<dbReference type="PROSITE" id="PS00655">
    <property type="entry name" value="GLYCOSYL_HYDROL_F6_1"/>
    <property type="match status" value="1"/>
</dbReference>
<evidence type="ECO:0000256" key="5">
    <source>
        <dbReference type="ARBA" id="ARBA00023277"/>
    </source>
</evidence>
<dbReference type="PANTHER" id="PTHR34876:SF4">
    <property type="entry name" value="1,4-BETA-D-GLUCAN CELLOBIOHYDROLASE C-RELATED"/>
    <property type="match status" value="1"/>
</dbReference>
<organism evidence="12 13">
    <name type="scientific">Antribacter soli</name>
    <dbReference type="NCBI Taxonomy" id="2910976"/>
    <lineage>
        <taxon>Bacteria</taxon>
        <taxon>Bacillati</taxon>
        <taxon>Actinomycetota</taxon>
        <taxon>Actinomycetes</taxon>
        <taxon>Micrococcales</taxon>
        <taxon>Promicromonosporaceae</taxon>
        <taxon>Antribacter</taxon>
    </lineage>
</organism>
<evidence type="ECO:0000256" key="7">
    <source>
        <dbReference type="ARBA" id="ARBA00023326"/>
    </source>
</evidence>
<comment type="caution">
    <text evidence="12">The sequence shown here is derived from an EMBL/GenBank/DDBJ whole genome shotgun (WGS) entry which is preliminary data.</text>
</comment>
<feature type="active site" evidence="10">
    <location>
        <position position="112"/>
    </location>
</feature>
<proteinExistence type="inferred from homology"/>
<feature type="signal peptide" evidence="11">
    <location>
        <begin position="1"/>
        <end position="31"/>
    </location>
</feature>
<feature type="binding site" evidence="9">
    <location>
        <position position="76"/>
    </location>
    <ligand>
        <name>substrate</name>
    </ligand>
</feature>
<dbReference type="AlphaFoldDB" id="A0AA41QFW4"/>
<dbReference type="GO" id="GO:0004553">
    <property type="term" value="F:hydrolase activity, hydrolyzing O-glycosyl compounds"/>
    <property type="evidence" value="ECO:0007669"/>
    <property type="project" value="InterPro"/>
</dbReference>
<keyword evidence="5 11" id="KW-0119">Carbohydrate metabolism</keyword>
<dbReference type="EC" id="3.2.1.-" evidence="11"/>
<accession>A0AA41QFW4</accession>